<organism evidence="2 3">
    <name type="scientific">Colletotrichum destructivum</name>
    <dbReference type="NCBI Taxonomy" id="34406"/>
    <lineage>
        <taxon>Eukaryota</taxon>
        <taxon>Fungi</taxon>
        <taxon>Dikarya</taxon>
        <taxon>Ascomycota</taxon>
        <taxon>Pezizomycotina</taxon>
        <taxon>Sordariomycetes</taxon>
        <taxon>Hypocreomycetidae</taxon>
        <taxon>Glomerellales</taxon>
        <taxon>Glomerellaceae</taxon>
        <taxon>Colletotrichum</taxon>
        <taxon>Colletotrichum destructivum species complex</taxon>
    </lineage>
</organism>
<dbReference type="GeneID" id="87946491"/>
<evidence type="ECO:0000313" key="2">
    <source>
        <dbReference type="EMBL" id="WQF84975.1"/>
    </source>
</evidence>
<gene>
    <name evidence="2" type="ORF">CDEST_09989</name>
</gene>
<feature type="region of interest" description="Disordered" evidence="1">
    <location>
        <begin position="70"/>
        <end position="90"/>
    </location>
</feature>
<proteinExistence type="predicted"/>
<keyword evidence="3" id="KW-1185">Reference proteome</keyword>
<evidence type="ECO:0000313" key="3">
    <source>
        <dbReference type="Proteomes" id="UP001322277"/>
    </source>
</evidence>
<evidence type="ECO:0000256" key="1">
    <source>
        <dbReference type="SAM" id="MobiDB-lite"/>
    </source>
</evidence>
<accession>A0AAX4IPQ7</accession>
<protein>
    <submittedName>
        <fullName evidence="2">Uncharacterized protein</fullName>
    </submittedName>
</protein>
<feature type="compositionally biased region" description="Polar residues" evidence="1">
    <location>
        <begin position="70"/>
        <end position="84"/>
    </location>
</feature>
<dbReference type="KEGG" id="cdet:87946491"/>
<dbReference type="RefSeq" id="XP_062782198.1">
    <property type="nucleotide sequence ID" value="XM_062926147.1"/>
</dbReference>
<dbReference type="EMBL" id="CP137310">
    <property type="protein sequence ID" value="WQF84975.1"/>
    <property type="molecule type" value="Genomic_DNA"/>
</dbReference>
<dbReference type="Proteomes" id="UP001322277">
    <property type="component" value="Chromosome 6"/>
</dbReference>
<name>A0AAX4IPQ7_9PEZI</name>
<dbReference type="AlphaFoldDB" id="A0AAX4IPQ7"/>
<reference evidence="3" key="1">
    <citation type="journal article" date="2023" name="bioRxiv">
        <title>Complete genome of the Medicago anthracnose fungus, Colletotrichum destructivum, reveals a mini-chromosome-like region within a core chromosome.</title>
        <authorList>
            <person name="Lapalu N."/>
            <person name="Simon A."/>
            <person name="Lu A."/>
            <person name="Plaumann P.-L."/>
            <person name="Amselem J."/>
            <person name="Pigne S."/>
            <person name="Auger A."/>
            <person name="Koch C."/>
            <person name="Dallery J.-F."/>
            <person name="O'Connell R.J."/>
        </authorList>
    </citation>
    <scope>NUCLEOTIDE SEQUENCE [LARGE SCALE GENOMIC DNA]</scope>
    <source>
        <strain evidence="3">CBS 520.97</strain>
    </source>
</reference>
<sequence length="90" mass="10025">MTSTGQRVSNEPASQDHSWNEVAVTWKVWPTLWRCTGSPRSGTSLCWELSSCAMPPWPLMDEALDETRSFSSFQRSHSGKNQSHVAGLSV</sequence>